<evidence type="ECO:0000256" key="10">
    <source>
        <dbReference type="SAM" id="MobiDB-lite"/>
    </source>
</evidence>
<dbReference type="GeneID" id="28977692"/>
<dbReference type="RefSeq" id="XP_018270545.1">
    <property type="nucleotide sequence ID" value="XM_018417244.1"/>
</dbReference>
<feature type="region of interest" description="Disordered" evidence="10">
    <location>
        <begin position="486"/>
        <end position="509"/>
    </location>
</feature>
<feature type="compositionally biased region" description="Low complexity" evidence="10">
    <location>
        <begin position="1"/>
        <end position="23"/>
    </location>
</feature>
<feature type="region of interest" description="Disordered" evidence="10">
    <location>
        <begin position="1"/>
        <end position="29"/>
    </location>
</feature>
<dbReference type="PANTHER" id="PTHR32057">
    <property type="entry name" value="PROTEIN ADENYLYLTRANSFERASE SELO, MITOCHONDRIAL"/>
    <property type="match status" value="1"/>
</dbReference>
<reference evidence="11 12" key="1">
    <citation type="journal article" date="2015" name="Front. Microbiol.">
        <title>Genome sequence of the plant growth promoting endophytic yeast Rhodotorula graminis WP1.</title>
        <authorList>
            <person name="Firrincieli A."/>
            <person name="Otillar R."/>
            <person name="Salamov A."/>
            <person name="Schmutz J."/>
            <person name="Khan Z."/>
            <person name="Redman R.S."/>
            <person name="Fleck N.D."/>
            <person name="Lindquist E."/>
            <person name="Grigoriev I.V."/>
            <person name="Doty S.L."/>
        </authorList>
    </citation>
    <scope>NUCLEOTIDE SEQUENCE [LARGE SCALE GENOMIC DNA]</scope>
    <source>
        <strain evidence="11 12">WP1</strain>
    </source>
</reference>
<keyword evidence="7" id="KW-0067">ATP-binding</keyword>
<evidence type="ECO:0000256" key="8">
    <source>
        <dbReference type="ARBA" id="ARBA00022842"/>
    </source>
</evidence>
<dbReference type="PANTHER" id="PTHR32057:SF14">
    <property type="entry name" value="PROTEIN ADENYLYLTRANSFERASE SELO, MITOCHONDRIAL"/>
    <property type="match status" value="1"/>
</dbReference>
<keyword evidence="3" id="KW-0808">Transferase</keyword>
<organism evidence="11 12">
    <name type="scientific">Rhodotorula graminis (strain WP1)</name>
    <dbReference type="NCBI Taxonomy" id="578459"/>
    <lineage>
        <taxon>Eukaryota</taxon>
        <taxon>Fungi</taxon>
        <taxon>Dikarya</taxon>
        <taxon>Basidiomycota</taxon>
        <taxon>Pucciniomycotina</taxon>
        <taxon>Microbotryomycetes</taxon>
        <taxon>Sporidiobolales</taxon>
        <taxon>Sporidiobolaceae</taxon>
        <taxon>Rhodotorula</taxon>
    </lineage>
</organism>
<dbReference type="GO" id="GO:0005739">
    <property type="term" value="C:mitochondrion"/>
    <property type="evidence" value="ECO:0007669"/>
    <property type="project" value="TreeGrafter"/>
</dbReference>
<evidence type="ECO:0000256" key="9">
    <source>
        <dbReference type="ARBA" id="ARBA00031547"/>
    </source>
</evidence>
<keyword evidence="8" id="KW-0460">Magnesium</keyword>
<dbReference type="AlphaFoldDB" id="A0A194S503"/>
<keyword evidence="5" id="KW-0479">Metal-binding</keyword>
<dbReference type="GO" id="GO:0046872">
    <property type="term" value="F:metal ion binding"/>
    <property type="evidence" value="ECO:0007669"/>
    <property type="project" value="UniProtKB-KW"/>
</dbReference>
<evidence type="ECO:0000256" key="1">
    <source>
        <dbReference type="ARBA" id="ARBA00001946"/>
    </source>
</evidence>
<proteinExistence type="inferred from homology"/>
<comment type="similarity">
    <text evidence="2">Belongs to the SELO family.</text>
</comment>
<sequence>MAAASSTSTKQSLLSLPISPLAPTYHLRPDPLFPTPKSLLALSSYDAPPDLGAKGPVALKEGDPVPPSMLRRSRQIRGGGAFTYTSPLPLEFPYDIREPADTERTNTATPTTIETQLASFEVSPQRPVWDAALPESARPSRPTAFSSARRDLPSFPRGELLSVSHALRDAWLPQLDVGTDAKGDKVREQFVDVVSGRVVLAREPVEDGGVGEGQEGKGFAPWSLCYAGHQFGSFAGQLGDGRAISILSTPPTEEVAAKTGHRAIELQLKGAGRTPYSRFADGLAVLRSSVREYLGAEAAAALGVPTSRALALVHIPSVHVRRESLEEAAIVTRVAGSWIRIGNFEQQAYRGEYDSLALLERHVARDVFALDKPSDEGGAGRRSLMRAVVEEVARRNALTVASWQATGFMHGVMNTDNIAVNGGTIDYGPYAWMDIFDPSHICNHSDDMGRYSFKNQPSMMLFAVDKLGQAVAELIGHEVELAEQQGEGEGAGWVSAPDGWAGEGEGSEEMKRWRERGMSEVAKIKERFVGIFRAEYERLMSRRLGFTTSQTGDFDLFSRFLDLMALHELDFTNTHRLLAQFTSTSHPSFPTFLDTLLAGASSSSAPTAKEDWTSFLSTYEERLALEPSDTSSTRRSRIEGANARFTLRQWVLEETIAKLSSPETRATEGKDQLERVLYMATHPFEAYGEAEVGVADEGETCTTRDEQEKRRLCAVGPSTMLGFQYGSRSE</sequence>
<dbReference type="Pfam" id="PF02696">
    <property type="entry name" value="SelO"/>
    <property type="match status" value="1"/>
</dbReference>
<protein>
    <recommendedName>
        <fullName evidence="9">Selenoprotein O</fullName>
    </recommendedName>
</protein>
<keyword evidence="6" id="KW-0547">Nucleotide-binding</keyword>
<dbReference type="OrthoDB" id="10254721at2759"/>
<dbReference type="InterPro" id="IPR003846">
    <property type="entry name" value="SelO"/>
</dbReference>
<dbReference type="GO" id="GO:0005524">
    <property type="term" value="F:ATP binding"/>
    <property type="evidence" value="ECO:0007669"/>
    <property type="project" value="UniProtKB-KW"/>
</dbReference>
<dbReference type="GO" id="GO:0070733">
    <property type="term" value="F:AMPylase activity"/>
    <property type="evidence" value="ECO:0007669"/>
    <property type="project" value="TreeGrafter"/>
</dbReference>
<evidence type="ECO:0000256" key="5">
    <source>
        <dbReference type="ARBA" id="ARBA00022723"/>
    </source>
</evidence>
<gene>
    <name evidence="11" type="ORF">RHOBADRAFT_54308</name>
</gene>
<dbReference type="OMA" id="HVVNLNA"/>
<evidence type="ECO:0000256" key="7">
    <source>
        <dbReference type="ARBA" id="ARBA00022840"/>
    </source>
</evidence>
<accession>A0A194S503</accession>
<evidence type="ECO:0000256" key="3">
    <source>
        <dbReference type="ARBA" id="ARBA00022679"/>
    </source>
</evidence>
<dbReference type="Proteomes" id="UP000053890">
    <property type="component" value="Unassembled WGS sequence"/>
</dbReference>
<evidence type="ECO:0000313" key="12">
    <source>
        <dbReference type="Proteomes" id="UP000053890"/>
    </source>
</evidence>
<dbReference type="EMBL" id="KQ474080">
    <property type="protein sequence ID" value="KPV74496.1"/>
    <property type="molecule type" value="Genomic_DNA"/>
</dbReference>
<evidence type="ECO:0000256" key="4">
    <source>
        <dbReference type="ARBA" id="ARBA00022695"/>
    </source>
</evidence>
<evidence type="ECO:0000256" key="6">
    <source>
        <dbReference type="ARBA" id="ARBA00022741"/>
    </source>
</evidence>
<keyword evidence="4" id="KW-0548">Nucleotidyltransferase</keyword>
<name>A0A194S503_RHOGW</name>
<evidence type="ECO:0000256" key="2">
    <source>
        <dbReference type="ARBA" id="ARBA00009747"/>
    </source>
</evidence>
<comment type="cofactor">
    <cofactor evidence="1">
        <name>Mg(2+)</name>
        <dbReference type="ChEBI" id="CHEBI:18420"/>
    </cofactor>
</comment>
<dbReference type="STRING" id="578459.A0A194S503"/>
<evidence type="ECO:0000313" key="11">
    <source>
        <dbReference type="EMBL" id="KPV74496.1"/>
    </source>
</evidence>
<keyword evidence="12" id="KW-1185">Reference proteome</keyword>